<dbReference type="RefSeq" id="WP_322134234.1">
    <property type="nucleotide sequence ID" value="NZ_CP085036.1"/>
</dbReference>
<evidence type="ECO:0000313" key="3">
    <source>
        <dbReference type="Proteomes" id="UP001160142"/>
    </source>
</evidence>
<sequence length="47" mass="5453">MTDDMTRAFLRAELETDRRHERRLLWKALIAIAVVAALLVARVLFLS</sequence>
<evidence type="ECO:0000313" key="2">
    <source>
        <dbReference type="EMBL" id="MDH6181941.1"/>
    </source>
</evidence>
<organism evidence="2 3">
    <name type="scientific">Antiquaquibacter oligotrophicus</name>
    <dbReference type="NCBI Taxonomy" id="2880260"/>
    <lineage>
        <taxon>Bacteria</taxon>
        <taxon>Bacillati</taxon>
        <taxon>Actinomycetota</taxon>
        <taxon>Actinomycetes</taxon>
        <taxon>Micrococcales</taxon>
        <taxon>Microbacteriaceae</taxon>
        <taxon>Antiquaquibacter</taxon>
    </lineage>
</organism>
<reference evidence="2 3" key="1">
    <citation type="submission" date="2023-04" db="EMBL/GenBank/DDBJ databases">
        <title>Genome Encyclopedia of Bacteria and Archaea VI: Functional Genomics of Type Strains.</title>
        <authorList>
            <person name="Whitman W."/>
        </authorList>
    </citation>
    <scope>NUCLEOTIDE SEQUENCE [LARGE SCALE GENOMIC DNA]</scope>
    <source>
        <strain evidence="2 3">SG_E_30_P1</strain>
    </source>
</reference>
<evidence type="ECO:0000256" key="1">
    <source>
        <dbReference type="SAM" id="Phobius"/>
    </source>
</evidence>
<gene>
    <name evidence="2" type="ORF">M2152_002123</name>
</gene>
<dbReference type="Proteomes" id="UP001160142">
    <property type="component" value="Unassembled WGS sequence"/>
</dbReference>
<keyword evidence="1" id="KW-0812">Transmembrane</keyword>
<dbReference type="EMBL" id="JARXVQ010000001">
    <property type="protein sequence ID" value="MDH6181941.1"/>
    <property type="molecule type" value="Genomic_DNA"/>
</dbReference>
<comment type="caution">
    <text evidence="2">The sequence shown here is derived from an EMBL/GenBank/DDBJ whole genome shotgun (WGS) entry which is preliminary data.</text>
</comment>
<accession>A0ABT6KPL9</accession>
<feature type="transmembrane region" description="Helical" evidence="1">
    <location>
        <begin position="24"/>
        <end position="45"/>
    </location>
</feature>
<keyword evidence="1" id="KW-1133">Transmembrane helix</keyword>
<keyword evidence="3" id="KW-1185">Reference proteome</keyword>
<protein>
    <submittedName>
        <fullName evidence="2">Uncharacterized protein</fullName>
    </submittedName>
</protein>
<keyword evidence="1" id="KW-0472">Membrane</keyword>
<proteinExistence type="predicted"/>
<name>A0ABT6KPL9_9MICO</name>